<feature type="region of interest" description="Disordered" evidence="1">
    <location>
        <begin position="63"/>
        <end position="92"/>
    </location>
</feature>
<evidence type="ECO:0008006" key="5">
    <source>
        <dbReference type="Google" id="ProtNLM"/>
    </source>
</evidence>
<keyword evidence="2" id="KW-1133">Transmembrane helix</keyword>
<evidence type="ECO:0000313" key="3">
    <source>
        <dbReference type="EMBL" id="KAF6839183.1"/>
    </source>
</evidence>
<name>A0A8H6KXX1_9PEZI</name>
<keyword evidence="4" id="KW-1185">Reference proteome</keyword>
<gene>
    <name evidence="3" type="ORF">CPLU01_01921</name>
</gene>
<organism evidence="3 4">
    <name type="scientific">Colletotrichum plurivorum</name>
    <dbReference type="NCBI Taxonomy" id="2175906"/>
    <lineage>
        <taxon>Eukaryota</taxon>
        <taxon>Fungi</taxon>
        <taxon>Dikarya</taxon>
        <taxon>Ascomycota</taxon>
        <taxon>Pezizomycotina</taxon>
        <taxon>Sordariomycetes</taxon>
        <taxon>Hypocreomycetidae</taxon>
        <taxon>Glomerellales</taxon>
        <taxon>Glomerellaceae</taxon>
        <taxon>Colletotrichum</taxon>
        <taxon>Colletotrichum orchidearum species complex</taxon>
    </lineage>
</organism>
<dbReference type="AlphaFoldDB" id="A0A8H6KXX1"/>
<protein>
    <recommendedName>
        <fullName evidence="5">Alternative oxidase</fullName>
    </recommendedName>
</protein>
<dbReference type="EMBL" id="WIGO01000014">
    <property type="protein sequence ID" value="KAF6839183.1"/>
    <property type="molecule type" value="Genomic_DNA"/>
</dbReference>
<evidence type="ECO:0000256" key="2">
    <source>
        <dbReference type="SAM" id="Phobius"/>
    </source>
</evidence>
<keyword evidence="2" id="KW-0472">Membrane</keyword>
<evidence type="ECO:0000256" key="1">
    <source>
        <dbReference type="SAM" id="MobiDB-lite"/>
    </source>
</evidence>
<dbReference type="Proteomes" id="UP000654918">
    <property type="component" value="Unassembled WGS sequence"/>
</dbReference>
<dbReference type="CDD" id="cd11296">
    <property type="entry name" value="O-FucT_like"/>
    <property type="match status" value="1"/>
</dbReference>
<keyword evidence="2" id="KW-0812">Transmembrane</keyword>
<reference evidence="3" key="1">
    <citation type="journal article" date="2020" name="Phytopathology">
        <title>Genome Sequence Resources of Colletotrichum truncatum, C. plurivorum, C. musicola, and C. sojae: Four Species Pathogenic to Soybean (Glycine max).</title>
        <authorList>
            <person name="Rogerio F."/>
            <person name="Boufleur T.R."/>
            <person name="Ciampi-Guillardi M."/>
            <person name="Sukno S.A."/>
            <person name="Thon M.R."/>
            <person name="Massola Junior N.S."/>
            <person name="Baroncelli R."/>
        </authorList>
    </citation>
    <scope>NUCLEOTIDE SEQUENCE</scope>
    <source>
        <strain evidence="3">LFN00145</strain>
    </source>
</reference>
<accession>A0A8H6KXX1</accession>
<dbReference type="Gene3D" id="3.40.50.11350">
    <property type="match status" value="1"/>
</dbReference>
<proteinExistence type="predicted"/>
<comment type="caution">
    <text evidence="3">The sequence shown here is derived from an EMBL/GenBank/DDBJ whole genome shotgun (WGS) entry which is preliminary data.</text>
</comment>
<feature type="transmembrane region" description="Helical" evidence="2">
    <location>
        <begin position="21"/>
        <end position="43"/>
    </location>
</feature>
<evidence type="ECO:0000313" key="4">
    <source>
        <dbReference type="Proteomes" id="UP000654918"/>
    </source>
</evidence>
<sequence>MAVLEVDAPAKGPSIFQRRHNLSFSQALSITVLLLFVLTLFALSTEEIRLSSIYNSEHHVTHAAPGDELHGGGAPPAEPEPYAPEADEPPVSYSQEDILQGKTLLFPVDEILFDLLANGTNLELSNKKITGEDTGAELATLCSKGDRKWNSNIIIECPVLNGGFGNVRLNILQCLRYVIEAKVSVKLPTISRRNADDITQFATSDQVELDYMIDTHNLVRTLGKHCPELAVHMSDYADSRIRRLPEISPVLDLHIDSHLQGGMPADFSVPTAPEQWPPALDKWLEEKTEGKPPGPGSPVAFSLRAIMFAWPTSYDPPALVRHFSELVRPREEVKILAASALQHMQEKFGTHVDFRSRDKPRVHEDAFLGVHLRVEKDASDYHWLSYEDQISYVTHRLKNRKGNDTSPPDVDLPDTDKTVIYVASGDKPGIARLTADVKPAKVVTKYDLLPEGTFVGTSLRNMTWDQQALVDMLILEHAGYFIGVRDSTFSWHLALRRAAAVNWIIGGYPEDCWLDDKKKRRSGCRELLAENEEWRDDLSTLVGNGHNRVEPQVAKVVWP</sequence>